<dbReference type="Pfam" id="PF08241">
    <property type="entry name" value="Methyltransf_11"/>
    <property type="match status" value="1"/>
</dbReference>
<dbReference type="CDD" id="cd02440">
    <property type="entry name" value="AdoMet_MTases"/>
    <property type="match status" value="1"/>
</dbReference>
<comment type="caution">
    <text evidence="2">The sequence shown here is derived from an EMBL/GenBank/DDBJ whole genome shotgun (WGS) entry which is preliminary data.</text>
</comment>
<sequence length="217" mass="24538">MRGLMAAVEGVFLSKVRGYDRVQPLLNRFRRDVLPPEVARSAKKLNLGSSFRPIPTYVNVDVLEERHPDIVCDVRRLTFSGDDEWDLVRASHVLEHFPPGEVPEVFSEWTRVLKAGGYLVLCVPYFQAISWRVILDPSGWNLPAQNGWINGLFALDLPPQFRHQTVFTYESLSKLLAGCGCKLVGKQHFRVAHPYSLGIEDDSCTPFSLNVVARKMS</sequence>
<keyword evidence="3" id="KW-1185">Reference proteome</keyword>
<dbReference type="AlphaFoldDB" id="A0A8J7LXU1"/>
<dbReference type="Gene3D" id="3.40.50.150">
    <property type="entry name" value="Vaccinia Virus protein VP39"/>
    <property type="match status" value="1"/>
</dbReference>
<keyword evidence="2" id="KW-0489">Methyltransferase</keyword>
<organism evidence="2 3">
    <name type="scientific">Geomesophilobacter sediminis</name>
    <dbReference type="NCBI Taxonomy" id="2798584"/>
    <lineage>
        <taxon>Bacteria</taxon>
        <taxon>Pseudomonadati</taxon>
        <taxon>Thermodesulfobacteriota</taxon>
        <taxon>Desulfuromonadia</taxon>
        <taxon>Geobacterales</taxon>
        <taxon>Geobacteraceae</taxon>
        <taxon>Geomesophilobacter</taxon>
    </lineage>
</organism>
<dbReference type="Proteomes" id="UP000636888">
    <property type="component" value="Unassembled WGS sequence"/>
</dbReference>
<evidence type="ECO:0000313" key="3">
    <source>
        <dbReference type="Proteomes" id="UP000636888"/>
    </source>
</evidence>
<evidence type="ECO:0000313" key="2">
    <source>
        <dbReference type="EMBL" id="MBJ6723691.1"/>
    </source>
</evidence>
<proteinExistence type="predicted"/>
<keyword evidence="2" id="KW-0808">Transferase</keyword>
<accession>A0A8J7LXU1</accession>
<protein>
    <submittedName>
        <fullName evidence="2">Methyltransferase domain-containing protein</fullName>
    </submittedName>
</protein>
<dbReference type="GO" id="GO:0008168">
    <property type="term" value="F:methyltransferase activity"/>
    <property type="evidence" value="ECO:0007669"/>
    <property type="project" value="UniProtKB-KW"/>
</dbReference>
<evidence type="ECO:0000259" key="1">
    <source>
        <dbReference type="Pfam" id="PF08241"/>
    </source>
</evidence>
<name>A0A8J7LXU1_9BACT</name>
<dbReference type="SUPFAM" id="SSF53335">
    <property type="entry name" value="S-adenosyl-L-methionine-dependent methyltransferases"/>
    <property type="match status" value="1"/>
</dbReference>
<feature type="domain" description="Methyltransferase type 11" evidence="1">
    <location>
        <begin position="70"/>
        <end position="121"/>
    </location>
</feature>
<dbReference type="InterPro" id="IPR013216">
    <property type="entry name" value="Methyltransf_11"/>
</dbReference>
<dbReference type="RefSeq" id="WP_199382528.1">
    <property type="nucleotide sequence ID" value="NZ_JAEMHM010000002.1"/>
</dbReference>
<dbReference type="InterPro" id="IPR029063">
    <property type="entry name" value="SAM-dependent_MTases_sf"/>
</dbReference>
<dbReference type="GO" id="GO:0032259">
    <property type="term" value="P:methylation"/>
    <property type="evidence" value="ECO:0007669"/>
    <property type="project" value="UniProtKB-KW"/>
</dbReference>
<gene>
    <name evidence="2" type="ORF">JFN93_03110</name>
</gene>
<dbReference type="EMBL" id="JAEMHM010000002">
    <property type="protein sequence ID" value="MBJ6723691.1"/>
    <property type="molecule type" value="Genomic_DNA"/>
</dbReference>
<reference evidence="2" key="1">
    <citation type="submission" date="2020-12" db="EMBL/GenBank/DDBJ databases">
        <title>Geomonas sp. Red875, isolated from river sediment.</title>
        <authorList>
            <person name="Xu Z."/>
            <person name="Zhang Z."/>
            <person name="Masuda Y."/>
            <person name="Itoh H."/>
            <person name="Senoo K."/>
        </authorList>
    </citation>
    <scope>NUCLEOTIDE SEQUENCE</scope>
    <source>
        <strain evidence="2">Red875</strain>
    </source>
</reference>